<dbReference type="NCBIfam" id="TIGR00976">
    <property type="entry name" value="CocE_NonD"/>
    <property type="match status" value="1"/>
</dbReference>
<dbReference type="SUPFAM" id="SSF49785">
    <property type="entry name" value="Galactose-binding domain-like"/>
    <property type="match status" value="1"/>
</dbReference>
<dbReference type="InterPro" id="IPR008979">
    <property type="entry name" value="Galactose-bd-like_sf"/>
</dbReference>
<proteinExistence type="predicted"/>
<dbReference type="Gene3D" id="2.60.120.260">
    <property type="entry name" value="Galactose-binding domain-like"/>
    <property type="match status" value="1"/>
</dbReference>
<dbReference type="InterPro" id="IPR050585">
    <property type="entry name" value="Xaa-Pro_dipeptidyl-ppase/CocE"/>
</dbReference>
<dbReference type="GO" id="GO:0008239">
    <property type="term" value="F:dipeptidyl-peptidase activity"/>
    <property type="evidence" value="ECO:0007669"/>
    <property type="project" value="InterPro"/>
</dbReference>
<feature type="chain" id="PRO_5028265355" description="Xaa-Pro dipeptidyl-peptidase C-terminal domain-containing protein" evidence="2">
    <location>
        <begin position="21"/>
        <end position="626"/>
    </location>
</feature>
<dbReference type="InterPro" id="IPR005674">
    <property type="entry name" value="CocE/Ser_esterase"/>
</dbReference>
<dbReference type="InterPro" id="IPR013736">
    <property type="entry name" value="Xaa-Pro_dipept_C"/>
</dbReference>
<dbReference type="Pfam" id="PF02129">
    <property type="entry name" value="Peptidase_S15"/>
    <property type="match status" value="1"/>
</dbReference>
<dbReference type="SMART" id="SM00939">
    <property type="entry name" value="PepX_C"/>
    <property type="match status" value="1"/>
</dbReference>
<dbReference type="PANTHER" id="PTHR43056:SF10">
    <property type="entry name" value="COCE_NOND FAMILY, PUTATIVE (AFU_ORTHOLOGUE AFUA_7G00600)-RELATED"/>
    <property type="match status" value="1"/>
</dbReference>
<dbReference type="SUPFAM" id="SSF53474">
    <property type="entry name" value="alpha/beta-Hydrolases"/>
    <property type="match status" value="1"/>
</dbReference>
<sequence>MQLKQIFVLCIGFFLLSAFTNPPNKKVSTLGVYEGYHTKDYKGYSYQSQYLKMPDGVRLATDVFLPKKRTEGETFPTIIYFVRYVRSLELRVLLRNKNKPLTGAHVPHKEIDFFTSKGYACAIVDLRGSGASFGYRKMEFSNEEVLDMSTVMDWIVEQAWSDKQLATTGISYTGTTAELALSSKHPALKACIARSNIFDLYEDMNCPGGLKQTPFIQSWKETTLALDQNDFGIFGGLAQLLVKGVNPVQGDKKRVLLKQAIAEHKKNFDIFSGILKIEARNDIEPTTQANCDAFSIHTRIADIIASKVPIYRISGWYDGGNISSAIKGYLNTPNTQKLLLGPWDHGPANHISPFTKSDQVQFSVYTEMLRFFDFHLKGIQNGIDKEAPVHYYQMGTEEFRASEQWPLTNSSAKTFLLSDKNTLVKEGTSVQEGQVNYVCDYTVASTNRSRWNSLTGLYKNGTTNYPDRQEVNKKMLLFTSTAIEQDLEITGHPFTELYLSADAEDASFFVYLEDVAPDGSVTYITEGQLRAAFRKLGDKTTAPYQVVGPYHTFLTKDKEALTPNKVTPISIAFQPTSYQLKKGHRLQLSIATADINHFELTKVKPKNIKVFYNKEYPSKLVLPVTK</sequence>
<gene>
    <name evidence="4" type="ORF">HELGO_WM18960</name>
</gene>
<feature type="signal peptide" evidence="2">
    <location>
        <begin position="1"/>
        <end position="20"/>
    </location>
</feature>
<dbReference type="Gene3D" id="1.10.3020.10">
    <property type="entry name" value="alpha-amino acid ester hydrolase ( Helical cap domain)"/>
    <property type="match status" value="1"/>
</dbReference>
<evidence type="ECO:0000256" key="1">
    <source>
        <dbReference type="ARBA" id="ARBA00022801"/>
    </source>
</evidence>
<dbReference type="PANTHER" id="PTHR43056">
    <property type="entry name" value="PEPTIDASE S9 PROLYL OLIGOPEPTIDASE"/>
    <property type="match status" value="1"/>
</dbReference>
<organism evidence="4">
    <name type="scientific">uncultured Aureispira sp</name>
    <dbReference type="NCBI Taxonomy" id="1331704"/>
    <lineage>
        <taxon>Bacteria</taxon>
        <taxon>Pseudomonadati</taxon>
        <taxon>Bacteroidota</taxon>
        <taxon>Saprospiria</taxon>
        <taxon>Saprospirales</taxon>
        <taxon>Saprospiraceae</taxon>
        <taxon>Aureispira</taxon>
        <taxon>environmental samples</taxon>
    </lineage>
</organism>
<keyword evidence="1" id="KW-0378">Hydrolase</keyword>
<dbReference type="Gene3D" id="3.40.50.1820">
    <property type="entry name" value="alpha/beta hydrolase"/>
    <property type="match status" value="1"/>
</dbReference>
<protein>
    <recommendedName>
        <fullName evidence="3">Xaa-Pro dipeptidyl-peptidase C-terminal domain-containing protein</fullName>
    </recommendedName>
</protein>
<dbReference type="InterPro" id="IPR029058">
    <property type="entry name" value="AB_hydrolase_fold"/>
</dbReference>
<accession>A0A6S6TU12</accession>
<feature type="domain" description="Xaa-Pro dipeptidyl-peptidase C-terminal" evidence="3">
    <location>
        <begin position="369"/>
        <end position="621"/>
    </location>
</feature>
<evidence type="ECO:0000256" key="2">
    <source>
        <dbReference type="SAM" id="SignalP"/>
    </source>
</evidence>
<dbReference type="EMBL" id="CACVAQ010000320">
    <property type="protein sequence ID" value="CAA6822874.1"/>
    <property type="molecule type" value="Genomic_DNA"/>
</dbReference>
<evidence type="ECO:0000313" key="4">
    <source>
        <dbReference type="EMBL" id="CAA6822874.1"/>
    </source>
</evidence>
<dbReference type="AlphaFoldDB" id="A0A6S6TU12"/>
<reference evidence="4" key="1">
    <citation type="submission" date="2020-01" db="EMBL/GenBank/DDBJ databases">
        <authorList>
            <person name="Meier V. D."/>
            <person name="Meier V D."/>
        </authorList>
    </citation>
    <scope>NUCLEOTIDE SEQUENCE</scope>
    <source>
        <strain evidence="4">HLG_WM_MAG_10</strain>
    </source>
</reference>
<evidence type="ECO:0000259" key="3">
    <source>
        <dbReference type="SMART" id="SM00939"/>
    </source>
</evidence>
<name>A0A6S6TU12_9BACT</name>
<keyword evidence="2" id="KW-0732">Signal</keyword>
<dbReference type="InterPro" id="IPR000383">
    <property type="entry name" value="Xaa-Pro-like_dom"/>
</dbReference>
<dbReference type="Pfam" id="PF08530">
    <property type="entry name" value="PepX_C"/>
    <property type="match status" value="1"/>
</dbReference>